<evidence type="ECO:0000256" key="2">
    <source>
        <dbReference type="ARBA" id="ARBA00009658"/>
    </source>
</evidence>
<dbReference type="InterPro" id="IPR001107">
    <property type="entry name" value="Band_7"/>
</dbReference>
<evidence type="ECO:0000256" key="6">
    <source>
        <dbReference type="RuleBase" id="RU366048"/>
    </source>
</evidence>
<feature type="domain" description="Band 7" evidence="8">
    <location>
        <begin position="8"/>
        <end position="133"/>
    </location>
</feature>
<dbReference type="GO" id="GO:0007005">
    <property type="term" value="P:mitochondrion organization"/>
    <property type="evidence" value="ECO:0007669"/>
    <property type="project" value="TreeGrafter"/>
</dbReference>
<evidence type="ECO:0000256" key="5">
    <source>
        <dbReference type="ARBA" id="ARBA00023136"/>
    </source>
</evidence>
<accession>A0AAE0RZ73</accession>
<evidence type="ECO:0000313" key="10">
    <source>
        <dbReference type="Proteomes" id="UP001195483"/>
    </source>
</evidence>
<name>A0AAE0RZ73_9BIVA</name>
<keyword evidence="7" id="KW-0175">Coiled coil</keyword>
<dbReference type="SUPFAM" id="SSF117892">
    <property type="entry name" value="Band 7/SPFH domain"/>
    <property type="match status" value="1"/>
</dbReference>
<dbReference type="PANTHER" id="PTHR23222:SF1">
    <property type="entry name" value="PROHIBITIN-2"/>
    <property type="match status" value="1"/>
</dbReference>
<keyword evidence="3 6" id="KW-0999">Mitochondrion inner membrane</keyword>
<evidence type="ECO:0000256" key="3">
    <source>
        <dbReference type="ARBA" id="ARBA00022792"/>
    </source>
</evidence>
<reference evidence="9" key="2">
    <citation type="journal article" date="2021" name="Genome Biol. Evol.">
        <title>Developing a high-quality reference genome for a parasitic bivalve with doubly uniparental inheritance (Bivalvia: Unionida).</title>
        <authorList>
            <person name="Smith C.H."/>
        </authorList>
    </citation>
    <scope>NUCLEOTIDE SEQUENCE</scope>
    <source>
        <strain evidence="9">CHS0354</strain>
        <tissue evidence="9">Mantle</tissue>
    </source>
</reference>
<gene>
    <name evidence="9" type="ORF">CHS0354_023850</name>
</gene>
<dbReference type="Proteomes" id="UP001195483">
    <property type="component" value="Unassembled WGS sequence"/>
</dbReference>
<organism evidence="9 10">
    <name type="scientific">Potamilus streckersoni</name>
    <dbReference type="NCBI Taxonomy" id="2493646"/>
    <lineage>
        <taxon>Eukaryota</taxon>
        <taxon>Metazoa</taxon>
        <taxon>Spiralia</taxon>
        <taxon>Lophotrochozoa</taxon>
        <taxon>Mollusca</taxon>
        <taxon>Bivalvia</taxon>
        <taxon>Autobranchia</taxon>
        <taxon>Heteroconchia</taxon>
        <taxon>Palaeoheterodonta</taxon>
        <taxon>Unionida</taxon>
        <taxon>Unionoidea</taxon>
        <taxon>Unionidae</taxon>
        <taxon>Ambleminae</taxon>
        <taxon>Lampsilini</taxon>
        <taxon>Potamilus</taxon>
    </lineage>
</organism>
<reference evidence="9" key="3">
    <citation type="submission" date="2023-05" db="EMBL/GenBank/DDBJ databases">
        <authorList>
            <person name="Smith C.H."/>
        </authorList>
    </citation>
    <scope>NUCLEOTIDE SEQUENCE</scope>
    <source>
        <strain evidence="9">CHS0354</strain>
        <tissue evidence="9">Mantle</tissue>
    </source>
</reference>
<reference evidence="9" key="1">
    <citation type="journal article" date="2021" name="Genome Biol. Evol.">
        <title>A High-Quality Reference Genome for a Parasitic Bivalve with Doubly Uniparental Inheritance (Bivalvia: Unionida).</title>
        <authorList>
            <person name="Smith C.H."/>
        </authorList>
    </citation>
    <scope>NUCLEOTIDE SEQUENCE</scope>
    <source>
        <strain evidence="9">CHS0354</strain>
    </source>
</reference>
<dbReference type="EMBL" id="JAEAOA010001427">
    <property type="protein sequence ID" value="KAK3582309.1"/>
    <property type="molecule type" value="Genomic_DNA"/>
</dbReference>
<keyword evidence="10" id="KW-1185">Reference proteome</keyword>
<evidence type="ECO:0000256" key="4">
    <source>
        <dbReference type="ARBA" id="ARBA00023128"/>
    </source>
</evidence>
<comment type="subcellular location">
    <subcellularLocation>
        <location evidence="1 6">Mitochondrion inner membrane</location>
    </subcellularLocation>
</comment>
<comment type="caution">
    <text evidence="9">The sequence shown here is derived from an EMBL/GenBank/DDBJ whole genome shotgun (WGS) entry which is preliminary data.</text>
</comment>
<protein>
    <recommendedName>
        <fullName evidence="6">Prohibitin</fullName>
    </recommendedName>
</protein>
<sequence>MSDVEAESSIESTAIQALSADGLAVVIDMTVTYKIDTDKIIDIRKTIGTSFSYVEKIIKPNARTRIRESASQYGANNIFEGIKSDFAKNGIILESVLIRNINLPESVKAAIEAKINAEQEAQKMEFVLKKEEQEAERKRVEAKGIADYQRIISSTLTDKQLKYESIKALESISKSQNSKVVFVGSGKSDASILIGN</sequence>
<dbReference type="PANTHER" id="PTHR23222">
    <property type="entry name" value="PROHIBITIN"/>
    <property type="match status" value="1"/>
</dbReference>
<comment type="similarity">
    <text evidence="2 6">Belongs to the prohibitin family.</text>
</comment>
<dbReference type="InterPro" id="IPR000163">
    <property type="entry name" value="Prohibitin"/>
</dbReference>
<evidence type="ECO:0000259" key="8">
    <source>
        <dbReference type="Pfam" id="PF01145"/>
    </source>
</evidence>
<evidence type="ECO:0000256" key="7">
    <source>
        <dbReference type="SAM" id="Coils"/>
    </source>
</evidence>
<evidence type="ECO:0000313" key="9">
    <source>
        <dbReference type="EMBL" id="KAK3582309.1"/>
    </source>
</evidence>
<dbReference type="InterPro" id="IPR036013">
    <property type="entry name" value="Band_7/SPFH_dom_sf"/>
</dbReference>
<dbReference type="AlphaFoldDB" id="A0AAE0RZ73"/>
<dbReference type="CDD" id="cd03401">
    <property type="entry name" value="SPFH_prohibitin"/>
    <property type="match status" value="1"/>
</dbReference>
<dbReference type="Pfam" id="PF01145">
    <property type="entry name" value="Band_7"/>
    <property type="match status" value="1"/>
</dbReference>
<dbReference type="Gene3D" id="3.30.479.30">
    <property type="entry name" value="Band 7 domain"/>
    <property type="match status" value="1"/>
</dbReference>
<dbReference type="GO" id="GO:0005743">
    <property type="term" value="C:mitochondrial inner membrane"/>
    <property type="evidence" value="ECO:0007669"/>
    <property type="project" value="UniProtKB-SubCell"/>
</dbReference>
<evidence type="ECO:0000256" key="1">
    <source>
        <dbReference type="ARBA" id="ARBA00004273"/>
    </source>
</evidence>
<proteinExistence type="inferred from homology"/>
<keyword evidence="5" id="KW-0472">Membrane</keyword>
<keyword evidence="4" id="KW-0496">Mitochondrion</keyword>
<feature type="coiled-coil region" evidence="7">
    <location>
        <begin position="114"/>
        <end position="143"/>
    </location>
</feature>